<comment type="caution">
    <text evidence="6">The sequence shown here is derived from an EMBL/GenBank/DDBJ whole genome shotgun (WGS) entry which is preliminary data.</text>
</comment>
<dbReference type="CDD" id="cd00038">
    <property type="entry name" value="CAP_ED"/>
    <property type="match status" value="1"/>
</dbReference>
<sequence>MSNTKIDEARVFLKRRGWLSGTPSRFADALLARCQLRSAERGVAVYRIGAPYDGLYGVVSGGFAFEIAPYERGPSLAHFFRPGFWFGEAEIFDARPQIATIVATRDSTLVHLSLSELRGLIAEEPETWRWIGQLCGQHLELTLGVVDDQMLRDPGERITAILLRLADVRQADNPEDPNPEIDVTQSDLAQLANLSRAAVVSKLQALEREGRIARSYGRVTLLDTGAMRSRLAISGE</sequence>
<dbReference type="Pfam" id="PF00027">
    <property type="entry name" value="cNMP_binding"/>
    <property type="match status" value="1"/>
</dbReference>
<reference evidence="7" key="1">
    <citation type="journal article" date="2019" name="Int. J. Syst. Evol. Microbiol.">
        <title>The Global Catalogue of Microorganisms (GCM) 10K type strain sequencing project: providing services to taxonomists for standard genome sequencing and annotation.</title>
        <authorList>
            <consortium name="The Broad Institute Genomics Platform"/>
            <consortium name="The Broad Institute Genome Sequencing Center for Infectious Disease"/>
            <person name="Wu L."/>
            <person name="Ma J."/>
        </authorList>
    </citation>
    <scope>NUCLEOTIDE SEQUENCE [LARGE SCALE GENOMIC DNA]</scope>
    <source>
        <strain evidence="7">CCUG 60524</strain>
    </source>
</reference>
<feature type="domain" description="HTH crp-type" evidence="5">
    <location>
        <begin position="152"/>
        <end position="225"/>
    </location>
</feature>
<organism evidence="6 7">
    <name type="scientific">Tropicimonas aquimaris</name>
    <dbReference type="NCBI Taxonomy" id="914152"/>
    <lineage>
        <taxon>Bacteria</taxon>
        <taxon>Pseudomonadati</taxon>
        <taxon>Pseudomonadota</taxon>
        <taxon>Alphaproteobacteria</taxon>
        <taxon>Rhodobacterales</taxon>
        <taxon>Roseobacteraceae</taxon>
        <taxon>Tropicimonas</taxon>
    </lineage>
</organism>
<dbReference type="Pfam" id="PF13545">
    <property type="entry name" value="HTH_Crp_2"/>
    <property type="match status" value="1"/>
</dbReference>
<name>A0ABW3IPJ5_9RHOB</name>
<keyword evidence="1" id="KW-0805">Transcription regulation</keyword>
<dbReference type="SUPFAM" id="SSF51206">
    <property type="entry name" value="cAMP-binding domain-like"/>
    <property type="match status" value="1"/>
</dbReference>
<evidence type="ECO:0000256" key="1">
    <source>
        <dbReference type="ARBA" id="ARBA00023015"/>
    </source>
</evidence>
<dbReference type="Proteomes" id="UP001597108">
    <property type="component" value="Unassembled WGS sequence"/>
</dbReference>
<evidence type="ECO:0000256" key="2">
    <source>
        <dbReference type="ARBA" id="ARBA00023125"/>
    </source>
</evidence>
<dbReference type="InterPro" id="IPR036390">
    <property type="entry name" value="WH_DNA-bd_sf"/>
</dbReference>
<accession>A0ABW3IPJ5</accession>
<dbReference type="SMART" id="SM00419">
    <property type="entry name" value="HTH_CRP"/>
    <property type="match status" value="1"/>
</dbReference>
<dbReference type="SUPFAM" id="SSF46785">
    <property type="entry name" value="Winged helix' DNA-binding domain"/>
    <property type="match status" value="1"/>
</dbReference>
<dbReference type="PANTHER" id="PTHR24567:SF74">
    <property type="entry name" value="HTH-TYPE TRANSCRIPTIONAL REGULATOR ARCR"/>
    <property type="match status" value="1"/>
</dbReference>
<dbReference type="InterPro" id="IPR012318">
    <property type="entry name" value="HTH_CRP"/>
</dbReference>
<keyword evidence="3" id="KW-0804">Transcription</keyword>
<protein>
    <submittedName>
        <fullName evidence="6">Crp/Fnr family transcriptional regulator</fullName>
    </submittedName>
</protein>
<dbReference type="Gene3D" id="1.10.10.10">
    <property type="entry name" value="Winged helix-like DNA-binding domain superfamily/Winged helix DNA-binding domain"/>
    <property type="match status" value="1"/>
</dbReference>
<dbReference type="PROSITE" id="PS50042">
    <property type="entry name" value="CNMP_BINDING_3"/>
    <property type="match status" value="1"/>
</dbReference>
<proteinExistence type="predicted"/>
<keyword evidence="7" id="KW-1185">Reference proteome</keyword>
<dbReference type="EMBL" id="JBHTJT010000008">
    <property type="protein sequence ID" value="MFD0979675.1"/>
    <property type="molecule type" value="Genomic_DNA"/>
</dbReference>
<dbReference type="InterPro" id="IPR000595">
    <property type="entry name" value="cNMP-bd_dom"/>
</dbReference>
<keyword evidence="2" id="KW-0238">DNA-binding</keyword>
<dbReference type="InterPro" id="IPR014710">
    <property type="entry name" value="RmlC-like_jellyroll"/>
</dbReference>
<dbReference type="PANTHER" id="PTHR24567">
    <property type="entry name" value="CRP FAMILY TRANSCRIPTIONAL REGULATORY PROTEIN"/>
    <property type="match status" value="1"/>
</dbReference>
<dbReference type="Gene3D" id="2.60.120.10">
    <property type="entry name" value="Jelly Rolls"/>
    <property type="match status" value="1"/>
</dbReference>
<evidence type="ECO:0000259" key="5">
    <source>
        <dbReference type="PROSITE" id="PS51063"/>
    </source>
</evidence>
<evidence type="ECO:0000313" key="7">
    <source>
        <dbReference type="Proteomes" id="UP001597108"/>
    </source>
</evidence>
<dbReference type="InterPro" id="IPR018490">
    <property type="entry name" value="cNMP-bd_dom_sf"/>
</dbReference>
<evidence type="ECO:0000259" key="4">
    <source>
        <dbReference type="PROSITE" id="PS50042"/>
    </source>
</evidence>
<dbReference type="InterPro" id="IPR036388">
    <property type="entry name" value="WH-like_DNA-bd_sf"/>
</dbReference>
<dbReference type="InterPro" id="IPR050397">
    <property type="entry name" value="Env_Response_Regulators"/>
</dbReference>
<evidence type="ECO:0000256" key="3">
    <source>
        <dbReference type="ARBA" id="ARBA00023163"/>
    </source>
</evidence>
<feature type="domain" description="Cyclic nucleotide-binding" evidence="4">
    <location>
        <begin position="25"/>
        <end position="121"/>
    </location>
</feature>
<dbReference type="RefSeq" id="WP_386073999.1">
    <property type="nucleotide sequence ID" value="NZ_JBHTJT010000008.1"/>
</dbReference>
<dbReference type="PROSITE" id="PS51063">
    <property type="entry name" value="HTH_CRP_2"/>
    <property type="match status" value="1"/>
</dbReference>
<gene>
    <name evidence="6" type="ORF">ACFQ2S_08420</name>
</gene>
<evidence type="ECO:0000313" key="6">
    <source>
        <dbReference type="EMBL" id="MFD0979675.1"/>
    </source>
</evidence>